<dbReference type="Proteomes" id="UP000463939">
    <property type="component" value="Chromosome"/>
</dbReference>
<accession>A0A809RDC9</accession>
<keyword evidence="3" id="KW-1185">Reference proteome</keyword>
<feature type="chain" id="PRO_5032794018" description="DUF302 domain-containing protein" evidence="1">
    <location>
        <begin position="24"/>
        <end position="152"/>
    </location>
</feature>
<gene>
    <name evidence="2" type="ORF">SFSGTM_03640</name>
</gene>
<sequence length="152" mass="17235">MKKLMRHLGLATLLLSLSLPAMAEGLLMARTDNQFPEAMTLLQSAIAARGYKITRLQEVNENLAKRDFKSDMYRVVYFGKLDEVKAVTASHPELIPFLPLNITIFAEGDQAILVASHPKMLEQFFPDPKLKPIFDHWEADILSILNELREAK</sequence>
<evidence type="ECO:0008006" key="4">
    <source>
        <dbReference type="Google" id="ProtNLM"/>
    </source>
</evidence>
<dbReference type="AlphaFoldDB" id="A0A809RDC9"/>
<dbReference type="KEGG" id="sniv:SFSGTM_03640"/>
<evidence type="ECO:0000313" key="2">
    <source>
        <dbReference type="EMBL" id="BBO99655.1"/>
    </source>
</evidence>
<dbReference type="InterPro" id="IPR035923">
    <property type="entry name" value="TT1751-like_sf"/>
</dbReference>
<proteinExistence type="predicted"/>
<dbReference type="Gene3D" id="3.30.310.70">
    <property type="entry name" value="TT1751-like domain"/>
    <property type="match status" value="1"/>
</dbReference>
<keyword evidence="1" id="KW-0732">Signal</keyword>
<dbReference type="EMBL" id="AP021881">
    <property type="protein sequence ID" value="BBO99655.1"/>
    <property type="molecule type" value="Genomic_DNA"/>
</dbReference>
<dbReference type="SUPFAM" id="SSF103247">
    <property type="entry name" value="TT1751-like"/>
    <property type="match status" value="1"/>
</dbReference>
<dbReference type="CDD" id="cd14797">
    <property type="entry name" value="DUF302"/>
    <property type="match status" value="1"/>
</dbReference>
<reference evidence="3" key="1">
    <citation type="submission" date="2019-11" db="EMBL/GenBank/DDBJ databases">
        <title>Isolation and characterization of a novel species in the genus Sulfuriferula.</title>
        <authorList>
            <person name="Mochizuki J."/>
            <person name="Kojima H."/>
            <person name="Fukui M."/>
        </authorList>
    </citation>
    <scope>NUCLEOTIDE SEQUENCE [LARGE SCALE GENOMIC DNA]</scope>
    <source>
        <strain evidence="3">SGTM</strain>
    </source>
</reference>
<dbReference type="InterPro" id="IPR005180">
    <property type="entry name" value="DUF302"/>
</dbReference>
<dbReference type="RefSeq" id="WP_162083676.1">
    <property type="nucleotide sequence ID" value="NZ_AP021881.1"/>
</dbReference>
<protein>
    <recommendedName>
        <fullName evidence="4">DUF302 domain-containing protein</fullName>
    </recommendedName>
</protein>
<feature type="signal peptide" evidence="1">
    <location>
        <begin position="1"/>
        <end position="23"/>
    </location>
</feature>
<organism evidence="2 3">
    <name type="scientific">Sulfuriferula nivalis</name>
    <dbReference type="NCBI Taxonomy" id="2675298"/>
    <lineage>
        <taxon>Bacteria</taxon>
        <taxon>Pseudomonadati</taxon>
        <taxon>Pseudomonadota</taxon>
        <taxon>Betaproteobacteria</taxon>
        <taxon>Nitrosomonadales</taxon>
        <taxon>Sulfuricellaceae</taxon>
        <taxon>Sulfuriferula</taxon>
    </lineage>
</organism>
<name>A0A809RDC9_9PROT</name>
<evidence type="ECO:0000313" key="3">
    <source>
        <dbReference type="Proteomes" id="UP000463939"/>
    </source>
</evidence>
<evidence type="ECO:0000256" key="1">
    <source>
        <dbReference type="SAM" id="SignalP"/>
    </source>
</evidence>